<gene>
    <name evidence="3" type="ORF">IMZ08_13220</name>
</gene>
<dbReference type="InterPro" id="IPR000086">
    <property type="entry name" value="NUDIX_hydrolase_dom"/>
</dbReference>
<dbReference type="PANTHER" id="PTHR43736:SF1">
    <property type="entry name" value="DIHYDRONEOPTERIN TRIPHOSPHATE DIPHOSPHATASE"/>
    <property type="match status" value="1"/>
</dbReference>
<organism evidence="3 4">
    <name type="scientific">Litchfieldia luteola</name>
    <dbReference type="NCBI Taxonomy" id="682179"/>
    <lineage>
        <taxon>Bacteria</taxon>
        <taxon>Bacillati</taxon>
        <taxon>Bacillota</taxon>
        <taxon>Bacilli</taxon>
        <taxon>Bacillales</taxon>
        <taxon>Bacillaceae</taxon>
        <taxon>Litchfieldia</taxon>
    </lineage>
</organism>
<evidence type="ECO:0000259" key="2">
    <source>
        <dbReference type="PROSITE" id="PS51462"/>
    </source>
</evidence>
<keyword evidence="4" id="KW-1185">Reference proteome</keyword>
<name>A0ABR9QKJ7_9BACI</name>
<sequence length="143" mass="16328">MFIVNVEGAVFKGDKWLIIKRSEKEEHAGGMLSLVGGKVDLEGNSQDILERTVKREILEEVNIEVKEKVTYLHNTSFVTDKGEHVINIVFLCEYAKGDAKPNCPDEVSDVLWLTYDEVMNHQDMPIWPKDSISHAENRLKELT</sequence>
<dbReference type="Proteomes" id="UP001516662">
    <property type="component" value="Unassembled WGS sequence"/>
</dbReference>
<evidence type="ECO:0000256" key="1">
    <source>
        <dbReference type="ARBA" id="ARBA00005582"/>
    </source>
</evidence>
<dbReference type="InterPro" id="IPR015797">
    <property type="entry name" value="NUDIX_hydrolase-like_dom_sf"/>
</dbReference>
<comment type="caution">
    <text evidence="3">The sequence shown here is derived from an EMBL/GenBank/DDBJ whole genome shotgun (WGS) entry which is preliminary data.</text>
</comment>
<dbReference type="Pfam" id="PF00293">
    <property type="entry name" value="NUDIX"/>
    <property type="match status" value="1"/>
</dbReference>
<dbReference type="PROSITE" id="PS51462">
    <property type="entry name" value="NUDIX"/>
    <property type="match status" value="1"/>
</dbReference>
<dbReference type="Gene3D" id="3.90.79.10">
    <property type="entry name" value="Nucleoside Triphosphate Pyrophosphohydrolase"/>
    <property type="match status" value="1"/>
</dbReference>
<proteinExistence type="inferred from homology"/>
<dbReference type="RefSeq" id="WP_193537197.1">
    <property type="nucleotide sequence ID" value="NZ_JADCLJ010000020.1"/>
</dbReference>
<dbReference type="SUPFAM" id="SSF55811">
    <property type="entry name" value="Nudix"/>
    <property type="match status" value="1"/>
</dbReference>
<dbReference type="CDD" id="cd02883">
    <property type="entry name" value="NUDIX_Hydrolase"/>
    <property type="match status" value="1"/>
</dbReference>
<comment type="similarity">
    <text evidence="1">Belongs to the Nudix hydrolase family.</text>
</comment>
<protein>
    <submittedName>
        <fullName evidence="3">NUDIX domain-containing protein</fullName>
    </submittedName>
</protein>
<dbReference type="PANTHER" id="PTHR43736">
    <property type="entry name" value="ADP-RIBOSE PYROPHOSPHATASE"/>
    <property type="match status" value="1"/>
</dbReference>
<feature type="domain" description="Nudix hydrolase" evidence="2">
    <location>
        <begin position="1"/>
        <end position="136"/>
    </location>
</feature>
<dbReference type="EMBL" id="JADCLJ010000020">
    <property type="protein sequence ID" value="MBE4909023.1"/>
    <property type="molecule type" value="Genomic_DNA"/>
</dbReference>
<evidence type="ECO:0000313" key="4">
    <source>
        <dbReference type="Proteomes" id="UP001516662"/>
    </source>
</evidence>
<accession>A0ABR9QKJ7</accession>
<reference evidence="3 4" key="1">
    <citation type="submission" date="2020-10" db="EMBL/GenBank/DDBJ databases">
        <title>Bacillus sp. HD4P25, an endophyte from a halophyte.</title>
        <authorList>
            <person name="Sun J.-Q."/>
        </authorList>
    </citation>
    <scope>NUCLEOTIDE SEQUENCE [LARGE SCALE GENOMIC DNA]</scope>
    <source>
        <strain evidence="3 4">YIM 93174</strain>
    </source>
</reference>
<evidence type="ECO:0000313" key="3">
    <source>
        <dbReference type="EMBL" id="MBE4909023.1"/>
    </source>
</evidence>